<dbReference type="AlphaFoldDB" id="V3ZQH3"/>
<evidence type="ECO:0000313" key="3">
    <source>
        <dbReference type="Proteomes" id="UP000030746"/>
    </source>
</evidence>
<dbReference type="Proteomes" id="UP000030746">
    <property type="component" value="Unassembled WGS sequence"/>
</dbReference>
<dbReference type="OrthoDB" id="6090723at2759"/>
<organism evidence="2 3">
    <name type="scientific">Lottia gigantea</name>
    <name type="common">Giant owl limpet</name>
    <dbReference type="NCBI Taxonomy" id="225164"/>
    <lineage>
        <taxon>Eukaryota</taxon>
        <taxon>Metazoa</taxon>
        <taxon>Spiralia</taxon>
        <taxon>Lophotrochozoa</taxon>
        <taxon>Mollusca</taxon>
        <taxon>Gastropoda</taxon>
        <taxon>Patellogastropoda</taxon>
        <taxon>Lottioidea</taxon>
        <taxon>Lottiidae</taxon>
        <taxon>Lottia</taxon>
    </lineage>
</organism>
<keyword evidence="1" id="KW-1133">Transmembrane helix</keyword>
<dbReference type="GeneID" id="20241165"/>
<evidence type="ECO:0000313" key="2">
    <source>
        <dbReference type="EMBL" id="ESO83131.1"/>
    </source>
</evidence>
<keyword evidence="3" id="KW-1185">Reference proteome</keyword>
<dbReference type="HOGENOM" id="CLU_1257326_0_0_1"/>
<name>V3ZQH3_LOTGI</name>
<feature type="transmembrane region" description="Helical" evidence="1">
    <location>
        <begin position="12"/>
        <end position="31"/>
    </location>
</feature>
<dbReference type="KEGG" id="lgi:LOTGIDRAFT_169533"/>
<dbReference type="CTD" id="20241165"/>
<evidence type="ECO:0000256" key="1">
    <source>
        <dbReference type="SAM" id="Phobius"/>
    </source>
</evidence>
<feature type="transmembrane region" description="Helical" evidence="1">
    <location>
        <begin position="102"/>
        <end position="125"/>
    </location>
</feature>
<dbReference type="OMA" id="YWVAFET"/>
<gene>
    <name evidence="2" type="ORF">LOTGIDRAFT_169533</name>
</gene>
<sequence length="220" mass="23973">MLRIEIIRESSIYVKCGMLILFIGGLMHVVGMSAPYWVVVSGQGAEAHIGLWVSCLPGFGCVSNDSDLGWLSGCKFLEMASLLILFGVMGLLVLYRIRNLRLFIILSFIGSIVSEVFIILGVIVFVAESPFGGSLNWAFALEIIAAIGLVPAKLCAIVVKPERSVYKVNSRSSEYMKYIIAGILTLRMVSGVPERVSMSFPEATTAMLLITMAPKIIMNT</sequence>
<keyword evidence="1" id="KW-0812">Transmembrane</keyword>
<proteinExistence type="predicted"/>
<feature type="transmembrane region" description="Helical" evidence="1">
    <location>
        <begin position="137"/>
        <end position="159"/>
    </location>
</feature>
<accession>V3ZQH3</accession>
<dbReference type="RefSeq" id="XP_009066081.1">
    <property type="nucleotide sequence ID" value="XM_009067833.1"/>
</dbReference>
<reference evidence="2 3" key="1">
    <citation type="journal article" date="2013" name="Nature">
        <title>Insights into bilaterian evolution from three spiralian genomes.</title>
        <authorList>
            <person name="Simakov O."/>
            <person name="Marletaz F."/>
            <person name="Cho S.J."/>
            <person name="Edsinger-Gonzales E."/>
            <person name="Havlak P."/>
            <person name="Hellsten U."/>
            <person name="Kuo D.H."/>
            <person name="Larsson T."/>
            <person name="Lv J."/>
            <person name="Arendt D."/>
            <person name="Savage R."/>
            <person name="Osoegawa K."/>
            <person name="de Jong P."/>
            <person name="Grimwood J."/>
            <person name="Chapman J.A."/>
            <person name="Shapiro H."/>
            <person name="Aerts A."/>
            <person name="Otillar R.P."/>
            <person name="Terry A.Y."/>
            <person name="Boore J.L."/>
            <person name="Grigoriev I.V."/>
            <person name="Lindberg D.R."/>
            <person name="Seaver E.C."/>
            <person name="Weisblat D.A."/>
            <person name="Putnam N.H."/>
            <person name="Rokhsar D.S."/>
        </authorList>
    </citation>
    <scope>NUCLEOTIDE SEQUENCE [LARGE SCALE GENOMIC DNA]</scope>
</reference>
<feature type="transmembrane region" description="Helical" evidence="1">
    <location>
        <begin position="76"/>
        <end position="95"/>
    </location>
</feature>
<dbReference type="EMBL" id="KB203771">
    <property type="protein sequence ID" value="ESO83131.1"/>
    <property type="molecule type" value="Genomic_DNA"/>
</dbReference>
<protein>
    <submittedName>
        <fullName evidence="2">Uncharacterized protein</fullName>
    </submittedName>
</protein>
<keyword evidence="1" id="KW-0472">Membrane</keyword>
<dbReference type="Gene3D" id="1.20.140.150">
    <property type="match status" value="1"/>
</dbReference>